<dbReference type="EMBL" id="JAHFZB010000019">
    <property type="protein sequence ID" value="KAK6478778.1"/>
    <property type="molecule type" value="Genomic_DNA"/>
</dbReference>
<name>A0ABR0Z1R7_HUSHU</name>
<evidence type="ECO:0000313" key="2">
    <source>
        <dbReference type="Proteomes" id="UP001369086"/>
    </source>
</evidence>
<reference evidence="1 2" key="1">
    <citation type="submission" date="2021-05" db="EMBL/GenBank/DDBJ databases">
        <authorList>
            <person name="Zahm M."/>
            <person name="Klopp C."/>
            <person name="Cabau C."/>
            <person name="Kuhl H."/>
            <person name="Suciu R."/>
            <person name="Ciorpac M."/>
            <person name="Holostenco D."/>
            <person name="Gessner J."/>
            <person name="Wuertz S."/>
            <person name="Hohne C."/>
            <person name="Stock M."/>
            <person name="Gislard M."/>
            <person name="Lluch J."/>
            <person name="Milhes M."/>
            <person name="Lampietro C."/>
            <person name="Lopez Roques C."/>
            <person name="Donnadieu C."/>
            <person name="Du K."/>
            <person name="Schartl M."/>
            <person name="Guiguen Y."/>
        </authorList>
    </citation>
    <scope>NUCLEOTIDE SEQUENCE [LARGE SCALE GENOMIC DNA]</scope>
    <source>
        <strain evidence="1">Hh-F2</strain>
        <tissue evidence="1">Blood</tissue>
    </source>
</reference>
<proteinExistence type="predicted"/>
<sequence length="70" mass="7059">MEPLSPPGCPAGLHCPGGLHGPAVHPGIHHASLLRGPAGFCIDPGIMVRKCLGPYKTGKKAKKGKGGGKN</sequence>
<accession>A0ABR0Z1R7</accession>
<evidence type="ECO:0000313" key="1">
    <source>
        <dbReference type="EMBL" id="KAK6478778.1"/>
    </source>
</evidence>
<protein>
    <submittedName>
        <fullName evidence="1">Uncharacterized protein</fullName>
    </submittedName>
</protein>
<keyword evidence="2" id="KW-1185">Reference proteome</keyword>
<dbReference type="Proteomes" id="UP001369086">
    <property type="component" value="Unassembled WGS sequence"/>
</dbReference>
<organism evidence="1 2">
    <name type="scientific">Huso huso</name>
    <name type="common">Beluga</name>
    <name type="synonym">Acipenser huso</name>
    <dbReference type="NCBI Taxonomy" id="61971"/>
    <lineage>
        <taxon>Eukaryota</taxon>
        <taxon>Metazoa</taxon>
        <taxon>Chordata</taxon>
        <taxon>Craniata</taxon>
        <taxon>Vertebrata</taxon>
        <taxon>Euteleostomi</taxon>
        <taxon>Actinopterygii</taxon>
        <taxon>Chondrostei</taxon>
        <taxon>Acipenseriformes</taxon>
        <taxon>Acipenseridae</taxon>
        <taxon>Huso</taxon>
    </lineage>
</organism>
<gene>
    <name evidence="1" type="ORF">HHUSO_G21163</name>
</gene>
<comment type="caution">
    <text evidence="1">The sequence shown here is derived from an EMBL/GenBank/DDBJ whole genome shotgun (WGS) entry which is preliminary data.</text>
</comment>